<reference evidence="6 7" key="1">
    <citation type="submission" date="2020-02" db="EMBL/GenBank/DDBJ databases">
        <authorList>
            <person name="Ma Q."/>
            <person name="Huang Y."/>
            <person name="Song X."/>
            <person name="Pei D."/>
        </authorList>
    </citation>
    <scope>NUCLEOTIDE SEQUENCE [LARGE SCALE GENOMIC DNA]</scope>
    <source>
        <strain evidence="6">Sxm20200214</strain>
        <tissue evidence="6">Leaf</tissue>
    </source>
</reference>
<feature type="compositionally biased region" description="Polar residues" evidence="4">
    <location>
        <begin position="1234"/>
        <end position="1245"/>
    </location>
</feature>
<feature type="region of interest" description="Disordered" evidence="4">
    <location>
        <begin position="568"/>
        <end position="628"/>
    </location>
</feature>
<dbReference type="InterPro" id="IPR038765">
    <property type="entry name" value="Papain-like_cys_pep_sf"/>
</dbReference>
<accession>A0A8X7RHC5</accession>
<dbReference type="Proteomes" id="UP000886595">
    <property type="component" value="Unassembled WGS sequence"/>
</dbReference>
<evidence type="ECO:0000313" key="6">
    <source>
        <dbReference type="EMBL" id="KAG2286885.1"/>
    </source>
</evidence>
<evidence type="ECO:0000313" key="7">
    <source>
        <dbReference type="Proteomes" id="UP000886595"/>
    </source>
</evidence>
<dbReference type="EMBL" id="JAAMPC010000010">
    <property type="protein sequence ID" value="KAG2286885.1"/>
    <property type="molecule type" value="Genomic_DNA"/>
</dbReference>
<dbReference type="PANTHER" id="PTHR47764">
    <property type="entry name" value="UBIQUITIN-LIKE-SPECIFIC PROTEASE 2B-RELATED"/>
    <property type="match status" value="1"/>
</dbReference>
<feature type="compositionally biased region" description="Low complexity" evidence="4">
    <location>
        <begin position="1202"/>
        <end position="1213"/>
    </location>
</feature>
<dbReference type="Pfam" id="PF02902">
    <property type="entry name" value="Peptidase_C48"/>
    <property type="match status" value="1"/>
</dbReference>
<keyword evidence="3" id="KW-0378">Hydrolase</keyword>
<dbReference type="GO" id="GO:0008234">
    <property type="term" value="F:cysteine-type peptidase activity"/>
    <property type="evidence" value="ECO:0007669"/>
    <property type="project" value="InterPro"/>
</dbReference>
<feature type="domain" description="Ubiquitin-like protease family profile" evidence="5">
    <location>
        <begin position="278"/>
        <end position="452"/>
    </location>
</feature>
<feature type="compositionally biased region" description="Low complexity" evidence="4">
    <location>
        <begin position="574"/>
        <end position="588"/>
    </location>
</feature>
<dbReference type="InterPro" id="IPR003653">
    <property type="entry name" value="Peptidase_C48_C"/>
</dbReference>
<dbReference type="PANTHER" id="PTHR47764:SF2">
    <property type="entry name" value="UBIQUITIN-LIKE PROTEASE FAMILY PROFILE DOMAIN-CONTAINING PROTEIN"/>
    <property type="match status" value="1"/>
</dbReference>
<comment type="similarity">
    <text evidence="1">Belongs to the peptidase C48 family.</text>
</comment>
<proteinExistence type="inferred from homology"/>
<feature type="compositionally biased region" description="Basic and acidic residues" evidence="4">
    <location>
        <begin position="903"/>
        <end position="945"/>
    </location>
</feature>
<feature type="region of interest" description="Disordered" evidence="4">
    <location>
        <begin position="869"/>
        <end position="945"/>
    </location>
</feature>
<comment type="caution">
    <text evidence="6">The sequence shown here is derived from an EMBL/GenBank/DDBJ whole genome shotgun (WGS) entry which is preliminary data.</text>
</comment>
<dbReference type="OrthoDB" id="442460at2759"/>
<feature type="compositionally biased region" description="Basic residues" evidence="4">
    <location>
        <begin position="1142"/>
        <end position="1156"/>
    </location>
</feature>
<feature type="region of interest" description="Disordered" evidence="4">
    <location>
        <begin position="1135"/>
        <end position="1245"/>
    </location>
</feature>
<dbReference type="AlphaFoldDB" id="A0A8X7RHC5"/>
<evidence type="ECO:0000256" key="1">
    <source>
        <dbReference type="ARBA" id="ARBA00005234"/>
    </source>
</evidence>
<gene>
    <name evidence="6" type="ORF">Bca52824_046489</name>
</gene>
<dbReference type="PROSITE" id="PS50600">
    <property type="entry name" value="ULP_PROTEASE"/>
    <property type="match status" value="1"/>
</dbReference>
<evidence type="ECO:0000256" key="3">
    <source>
        <dbReference type="ARBA" id="ARBA00022801"/>
    </source>
</evidence>
<keyword evidence="7" id="KW-1185">Reference proteome</keyword>
<organism evidence="6 7">
    <name type="scientific">Brassica carinata</name>
    <name type="common">Ethiopian mustard</name>
    <name type="synonym">Abyssinian cabbage</name>
    <dbReference type="NCBI Taxonomy" id="52824"/>
    <lineage>
        <taxon>Eukaryota</taxon>
        <taxon>Viridiplantae</taxon>
        <taxon>Streptophyta</taxon>
        <taxon>Embryophyta</taxon>
        <taxon>Tracheophyta</taxon>
        <taxon>Spermatophyta</taxon>
        <taxon>Magnoliopsida</taxon>
        <taxon>eudicotyledons</taxon>
        <taxon>Gunneridae</taxon>
        <taxon>Pentapetalae</taxon>
        <taxon>rosids</taxon>
        <taxon>malvids</taxon>
        <taxon>Brassicales</taxon>
        <taxon>Brassicaceae</taxon>
        <taxon>Brassiceae</taxon>
        <taxon>Brassica</taxon>
    </lineage>
</organism>
<feature type="region of interest" description="Disordered" evidence="4">
    <location>
        <begin position="1014"/>
        <end position="1041"/>
    </location>
</feature>
<name>A0A8X7RHC5_BRACI</name>
<dbReference type="GO" id="GO:0006508">
    <property type="term" value="P:proteolysis"/>
    <property type="evidence" value="ECO:0007669"/>
    <property type="project" value="UniProtKB-KW"/>
</dbReference>
<protein>
    <recommendedName>
        <fullName evidence="5">Ubiquitin-like protease family profile domain-containing protein</fullName>
    </recommendedName>
</protein>
<sequence length="1245" mass="140265">MECQHFPAVSMGRESFLKTIYCMKPPLDKKDPVGTLIQHLKRKTYKLEGFLLALQLVAFQAIPLLLTKIPAPLNSLTIMDLNNDGDLPPHSSIYLNDFLLCEANPDLQVTPLIPLTQPIPVIDEEVEDEHVSYMENLISQKNEFYSLDWPARKRLFNKRLEEQVNHLSIQVANLTSLTSLFKKILSRRHGFRSARNSKFTTTRSSGKKHDQLLPPLPHEEENHHILDVAAYNHLNNDPDHHMTFPTDHLTPASPTKTSFSFDEPFEEVIYPKGDPYVVSICKSDVDLLQPETFVNDTIIDFYIKIKFKEERQRLHFFNSFFFRKLADLDKDPSSIADGKAAFLRVGSGQGSLHWSLIIICHPGEVANCTGLDFDDSTKVPCILHMDSVKGSHAGLENLVQSYLCEEWKERHKGTSDDISTRFMNLRFVSLEVPQQENSYDCGLFLLHYLELFLAEAPQNFSPFKIHNASNFLYLNWFPPAEASSKRTLIEKLIFELLENHSREVNNEQNQSCESPVLLNNNTEIEVLSGRCTPLVDCKGMSIPAGQTLNPDHDHLTCTPDHITFPTDHHLAPVSSTKTSYGGQSSSSSHQNISDHMQRDPPSPKNPDHTCQSIDTPAGPAANQSPKGLGFNARATVLNAFTAKATTSPGHNTGFNPKATTSNTPYIPDELVCLSDSCEARKKPKHIPTEPERILATHLLKCQTVPAKTVIGYVDNNLWELFYKTIKASKNVLHIYPQTTTTFTNNFLLELSTPQKQLDSTIWVADLLGGEDKGSMTILPFINRNGLYEKAEITAVSARMRVHVDVVKPEDISLLPLIKHSVVEFPNGDEVNTTLVYERLDKHCLKCLRLDHEIKECLVARAEAKALKASQEEAMGKSNNGENQRATKEASQIQSYEVRSSVSKAREYRKENTPRESYNKEHQAAYHQREDRRYGQNPHSYREGKESWRDIGRNLETSSRYHPYQTRENYSNTSRQQVYREVRRLEPEVRQSVRGPEEHGPLYNATYTSCERVGLRGEESSSSKALASPTARGSPLQREHNQIDKGALEEALGEVRETMAQYTKCAGPTKSAARQERLRQAEEKCQLEETAARMVRASLNKQISPPVRENYEAPSSPAGRIPAALRLGIPIEDLREGQETLKMQKRKPGRPSGKRKFSNSPKVLIGASSRKRKVQSAKPPLCRRTLGAEMAKPTEVPKRIRSKPSSSKGSSNNSEKTQSSDNVPLRTNHVLEPQTDGSTTPPQSNC</sequence>
<evidence type="ECO:0000256" key="2">
    <source>
        <dbReference type="ARBA" id="ARBA00022670"/>
    </source>
</evidence>
<evidence type="ECO:0000256" key="4">
    <source>
        <dbReference type="SAM" id="MobiDB-lite"/>
    </source>
</evidence>
<feature type="compositionally biased region" description="Polar residues" evidence="4">
    <location>
        <begin position="876"/>
        <end position="902"/>
    </location>
</feature>
<dbReference type="Gene3D" id="3.30.310.130">
    <property type="entry name" value="Ubiquitin-related"/>
    <property type="match status" value="1"/>
</dbReference>
<evidence type="ECO:0000259" key="5">
    <source>
        <dbReference type="PROSITE" id="PS50600"/>
    </source>
</evidence>
<dbReference type="SUPFAM" id="SSF54001">
    <property type="entry name" value="Cysteine proteinases"/>
    <property type="match status" value="1"/>
</dbReference>
<keyword evidence="2" id="KW-0645">Protease</keyword>
<dbReference type="Gene3D" id="1.10.418.20">
    <property type="match status" value="1"/>
</dbReference>